<reference evidence="10 11" key="1">
    <citation type="submission" date="2024-02" db="EMBL/GenBank/DDBJ databases">
        <authorList>
            <person name="Daric V."/>
            <person name="Darras S."/>
        </authorList>
    </citation>
    <scope>NUCLEOTIDE SEQUENCE [LARGE SCALE GENOMIC DNA]</scope>
</reference>
<feature type="compositionally biased region" description="Basic and acidic residues" evidence="8">
    <location>
        <begin position="702"/>
        <end position="712"/>
    </location>
</feature>
<feature type="region of interest" description="Disordered" evidence="8">
    <location>
        <begin position="821"/>
        <end position="862"/>
    </location>
</feature>
<feature type="compositionally biased region" description="Low complexity" evidence="8">
    <location>
        <begin position="689"/>
        <end position="701"/>
    </location>
</feature>
<keyword evidence="11" id="KW-1185">Reference proteome</keyword>
<comment type="catalytic activity">
    <reaction evidence="1 7">
        <text>Thiol-dependent hydrolysis of ester, thioester, amide, peptide and isopeptide bonds formed by the C-terminal Gly of ubiquitin (a 76-residue protein attached to proteins as an intracellular targeting signal).</text>
        <dbReference type="EC" id="3.4.19.12"/>
    </reaction>
</comment>
<dbReference type="PANTHER" id="PTHR24006">
    <property type="entry name" value="UBIQUITIN CARBOXYL-TERMINAL HYDROLASE"/>
    <property type="match status" value="1"/>
</dbReference>
<dbReference type="EMBL" id="CAWYQH010000024">
    <property type="protein sequence ID" value="CAK8675525.1"/>
    <property type="molecule type" value="Genomic_DNA"/>
</dbReference>
<evidence type="ECO:0000256" key="3">
    <source>
        <dbReference type="ARBA" id="ARBA00022670"/>
    </source>
</evidence>
<dbReference type="CDD" id="cd02661">
    <property type="entry name" value="Peptidase_C19E"/>
    <property type="match status" value="1"/>
</dbReference>
<keyword evidence="4 7" id="KW-0833">Ubl conjugation pathway</keyword>
<dbReference type="EC" id="3.4.19.12" evidence="7"/>
<feature type="compositionally biased region" description="Basic residues" evidence="8">
    <location>
        <begin position="846"/>
        <end position="857"/>
    </location>
</feature>
<dbReference type="InterPro" id="IPR018200">
    <property type="entry name" value="USP_CS"/>
</dbReference>
<feature type="compositionally biased region" description="Low complexity" evidence="8">
    <location>
        <begin position="743"/>
        <end position="767"/>
    </location>
</feature>
<evidence type="ECO:0000313" key="11">
    <source>
        <dbReference type="Proteomes" id="UP001642483"/>
    </source>
</evidence>
<comment type="similarity">
    <text evidence="2 7">Belongs to the peptidase C19 family.</text>
</comment>
<evidence type="ECO:0000256" key="4">
    <source>
        <dbReference type="ARBA" id="ARBA00022786"/>
    </source>
</evidence>
<evidence type="ECO:0000259" key="9">
    <source>
        <dbReference type="PROSITE" id="PS50235"/>
    </source>
</evidence>
<feature type="compositionally biased region" description="Polar residues" evidence="8">
    <location>
        <begin position="507"/>
        <end position="538"/>
    </location>
</feature>
<evidence type="ECO:0000256" key="6">
    <source>
        <dbReference type="ARBA" id="ARBA00022807"/>
    </source>
</evidence>
<dbReference type="PROSITE" id="PS00973">
    <property type="entry name" value="USP_2"/>
    <property type="match status" value="1"/>
</dbReference>
<evidence type="ECO:0000256" key="7">
    <source>
        <dbReference type="RuleBase" id="RU366025"/>
    </source>
</evidence>
<accession>A0ABP0FAN1</accession>
<dbReference type="Gene3D" id="3.90.70.10">
    <property type="entry name" value="Cysteine proteinases"/>
    <property type="match status" value="1"/>
</dbReference>
<dbReference type="PROSITE" id="PS50235">
    <property type="entry name" value="USP_3"/>
    <property type="match status" value="1"/>
</dbReference>
<dbReference type="Proteomes" id="UP001642483">
    <property type="component" value="Unassembled WGS sequence"/>
</dbReference>
<feature type="compositionally biased region" description="Basic and acidic residues" evidence="8">
    <location>
        <begin position="821"/>
        <end position="845"/>
    </location>
</feature>
<dbReference type="SUPFAM" id="SSF54001">
    <property type="entry name" value="Cysteine proteinases"/>
    <property type="match status" value="1"/>
</dbReference>
<keyword evidence="3 7" id="KW-0645">Protease</keyword>
<dbReference type="InterPro" id="IPR001394">
    <property type="entry name" value="Peptidase_C19_UCH"/>
</dbReference>
<name>A0ABP0FAN1_CLALP</name>
<protein>
    <recommendedName>
        <fullName evidence="7">Ubiquitin carboxyl-terminal hydrolase</fullName>
        <ecNumber evidence="7">3.4.19.12</ecNumber>
    </recommendedName>
</protein>
<dbReference type="PANTHER" id="PTHR24006:SF758">
    <property type="entry name" value="UBIQUITIN CARBOXYL-TERMINAL HYDROLASE 36"/>
    <property type="match status" value="1"/>
</dbReference>
<feature type="compositionally biased region" description="Basic residues" evidence="8">
    <location>
        <begin position="713"/>
        <end position="723"/>
    </location>
</feature>
<keyword evidence="6 7" id="KW-0788">Thiol protease</keyword>
<feature type="compositionally biased region" description="Polar residues" evidence="8">
    <location>
        <begin position="563"/>
        <end position="576"/>
    </location>
</feature>
<organism evidence="10 11">
    <name type="scientific">Clavelina lepadiformis</name>
    <name type="common">Light-bulb sea squirt</name>
    <name type="synonym">Ascidia lepadiformis</name>
    <dbReference type="NCBI Taxonomy" id="159417"/>
    <lineage>
        <taxon>Eukaryota</taxon>
        <taxon>Metazoa</taxon>
        <taxon>Chordata</taxon>
        <taxon>Tunicata</taxon>
        <taxon>Ascidiacea</taxon>
        <taxon>Aplousobranchia</taxon>
        <taxon>Clavelinidae</taxon>
        <taxon>Clavelina</taxon>
    </lineage>
</organism>
<feature type="compositionally biased region" description="Basic and acidic residues" evidence="8">
    <location>
        <begin position="724"/>
        <end position="733"/>
    </location>
</feature>
<comment type="caution">
    <text evidence="10">The sequence shown here is derived from an EMBL/GenBank/DDBJ whole genome shotgun (WGS) entry which is preliminary data.</text>
</comment>
<evidence type="ECO:0000313" key="10">
    <source>
        <dbReference type="EMBL" id="CAK8675525.1"/>
    </source>
</evidence>
<dbReference type="InterPro" id="IPR028889">
    <property type="entry name" value="USP"/>
</dbReference>
<keyword evidence="5 7" id="KW-0378">Hydrolase</keyword>
<feature type="region of interest" description="Disordered" evidence="8">
    <location>
        <begin position="507"/>
        <end position="617"/>
    </location>
</feature>
<feature type="region of interest" description="Disordered" evidence="8">
    <location>
        <begin position="659"/>
        <end position="775"/>
    </location>
</feature>
<feature type="domain" description="USP" evidence="9">
    <location>
        <begin position="122"/>
        <end position="427"/>
    </location>
</feature>
<dbReference type="PROSITE" id="PS00972">
    <property type="entry name" value="USP_1"/>
    <property type="match status" value="1"/>
</dbReference>
<dbReference type="InterPro" id="IPR038765">
    <property type="entry name" value="Papain-like_cys_pep_sf"/>
</dbReference>
<evidence type="ECO:0000256" key="1">
    <source>
        <dbReference type="ARBA" id="ARBA00000707"/>
    </source>
</evidence>
<gene>
    <name evidence="10" type="ORF">CVLEPA_LOCUS5098</name>
</gene>
<dbReference type="InterPro" id="IPR050164">
    <property type="entry name" value="Peptidase_C19"/>
</dbReference>
<sequence>MVTMTIVKQIADDIFKPKSKKRDVNADLDDRLTSSAKKILLQKIDFVDAQKPYTLNLKKLKSKYVILNPSLSENKKEGVINGLKTPFPSLISTNDGVPAPKSVLFASDKVELAWKKSMRVGSGLTNLGNTCFLNSALQCLTYTPPLANYLINANHKGHCRVNGQFCMLCILQQHLHNAFNSSGQAIRPLNVLKNLKLIAKHLHFGRQEDAHEFIRYSIDAMQKSCLHGYSNKLDIHTKATTFVYRVFGGYLRSRVKCRQCKAVSDTFDPFLDVSLDINKQGCSDLKRCLECFVTPELLQGDNLYKCDRCKNAVPASKTFSFHRSPNILTIQLKRFSSFMGNKINKDVSYPSKLNFGPYMSHSPKNGLWYELYAVLVHSGFSCQSGHYYAYAKAANGQWYCFNDSSVYQVSANQALSQQAYLLFYHRATGPKLPVANQNRASSAGSLQREPILHVLNKEIKNKDDPNLKVKHILPNGVIQPKNGMRKVQPSTIAEPTKKKAFVSTFHSTSNNNAQEKKLNNTTKPSCSLINGSSTSTTTKECKPEHGHLSKPPTLTLIEKSNHTRLSGTKCNGSDAPSFSKDNKNRQNDTAFLNNKKKAGSEENFSTTSSSASKTAEDDWFEKKIKERRLSSDNSSSKKRLQQGNKPKISFQLKSFSNLPQHQKHWHKLHSGLSKEKHGFPTNGFTKSTSKSNGDDNSMSSNDSRRSDKERTNHAKKLKLLGKHKPADEQNGEGKKRKRHRHNSISSNSDSSVASERNSKSFSSSHHNVSVKKWDAKIDQNDAKTGSSERSGILSKLLQQSSNKAYGTYVSTWNGEKSLVEKDAQDDYKKQHHSNIDDWDREYDRGRSKKVKSKHSHSKYNSNSNLFQNFQNCRVSKIST</sequence>
<evidence type="ECO:0000256" key="2">
    <source>
        <dbReference type="ARBA" id="ARBA00009085"/>
    </source>
</evidence>
<evidence type="ECO:0000256" key="8">
    <source>
        <dbReference type="SAM" id="MobiDB-lite"/>
    </source>
</evidence>
<evidence type="ECO:0000256" key="5">
    <source>
        <dbReference type="ARBA" id="ARBA00022801"/>
    </source>
</evidence>
<dbReference type="Pfam" id="PF00443">
    <property type="entry name" value="UCH"/>
    <property type="match status" value="1"/>
</dbReference>
<proteinExistence type="inferred from homology"/>